<dbReference type="SUPFAM" id="SSF53448">
    <property type="entry name" value="Nucleotide-diphospho-sugar transferases"/>
    <property type="match status" value="1"/>
</dbReference>
<dbReference type="Proteomes" id="UP000754563">
    <property type="component" value="Unassembled WGS sequence"/>
</dbReference>
<dbReference type="AlphaFoldDB" id="A0A955RJR4"/>
<accession>A0A955RJR4</accession>
<dbReference type="InterPro" id="IPR029044">
    <property type="entry name" value="Nucleotide-diphossugar_trans"/>
</dbReference>
<feature type="transmembrane region" description="Helical" evidence="1">
    <location>
        <begin position="439"/>
        <end position="461"/>
    </location>
</feature>
<name>A0A955RJR4_9BACT</name>
<comment type="caution">
    <text evidence="2">The sequence shown here is derived from an EMBL/GenBank/DDBJ whole genome shotgun (WGS) entry which is preliminary data.</text>
</comment>
<protein>
    <recommendedName>
        <fullName evidence="4">Glycosyltransferase 2-like domain-containing protein</fullName>
    </recommendedName>
</protein>
<evidence type="ECO:0008006" key="4">
    <source>
        <dbReference type="Google" id="ProtNLM"/>
    </source>
</evidence>
<feature type="transmembrane region" description="Helical" evidence="1">
    <location>
        <begin position="395"/>
        <end position="419"/>
    </location>
</feature>
<feature type="transmembrane region" description="Helical" evidence="1">
    <location>
        <begin position="44"/>
        <end position="69"/>
    </location>
</feature>
<gene>
    <name evidence="2" type="ORF">KC717_00560</name>
</gene>
<evidence type="ECO:0000313" key="3">
    <source>
        <dbReference type="Proteomes" id="UP000754563"/>
    </source>
</evidence>
<keyword evidence="1" id="KW-0812">Transmembrane</keyword>
<dbReference type="EMBL" id="JAGQLH010000004">
    <property type="protein sequence ID" value="MCA9385119.1"/>
    <property type="molecule type" value="Genomic_DNA"/>
</dbReference>
<evidence type="ECO:0000256" key="1">
    <source>
        <dbReference type="SAM" id="Phobius"/>
    </source>
</evidence>
<sequence length="517" mass="60358">MPLIRRISLKYQHSVTRFFEILPGFFIWFLLTSPFWFAQRLSVVFGNLLIIFAVYWTYRAAIFLIGLIIGYRYHKKEIAIDWRKQIQALQPSSIPDLDILPSDSIFPKQLIVIPIGGAKYDILKHTLDAIDAQNYPKERIYVSLSFEERLIENDPEYFETMKNMIRKDFAHFGERLMIFDHPKDIPGEAIGAAANRTWGNKQAIKTLEEKGETIQDFITTSPDEDIRFDKEYLGAMSYRYIVSEKRLQKFYQTAVYLFSNNYWKVPSLIRAWSMSLSLPVLSSSVTHLHDRETWSCYSVNLQVMKDVNYWDTSIGIDDTPFFWRPFDHFNGDFHCETFFVPLYADAVYHPNAFTNYKAQYKQLVRWGWGVVAFPIAMNVLLQNEKIPFFVKLRKIFIMFEIIVLFKLAAILFTFAIPIIGLLNPQFNSLQVSSLLPQTLSLIMTFLTIMIIPSAIVKLLLMPEPPSDWSKFKVAISFLIEIPLQILLLFTYAFLPFIDGPTRMMLGHNYDFVVTQKK</sequence>
<dbReference type="PANTHER" id="PTHR36851">
    <property type="entry name" value="UNNAMED PRODUCT"/>
    <property type="match status" value="1"/>
</dbReference>
<dbReference type="PANTHER" id="PTHR36851:SF1">
    <property type="entry name" value="GLYCO_TRANS_2-LIKE DOMAIN-CONTAINING PROTEIN"/>
    <property type="match status" value="1"/>
</dbReference>
<reference evidence="2" key="2">
    <citation type="journal article" date="2021" name="Microbiome">
        <title>Successional dynamics and alternative stable states in a saline activated sludge microbial community over 9 years.</title>
        <authorList>
            <person name="Wang Y."/>
            <person name="Ye J."/>
            <person name="Ju F."/>
            <person name="Liu L."/>
            <person name="Boyd J.A."/>
            <person name="Deng Y."/>
            <person name="Parks D.H."/>
            <person name="Jiang X."/>
            <person name="Yin X."/>
            <person name="Woodcroft B.J."/>
            <person name="Tyson G.W."/>
            <person name="Hugenholtz P."/>
            <person name="Polz M.F."/>
            <person name="Zhang T."/>
        </authorList>
    </citation>
    <scope>NUCLEOTIDE SEQUENCE</scope>
    <source>
        <strain evidence="2">HKST-UBA11</strain>
    </source>
</reference>
<keyword evidence="1" id="KW-1133">Transmembrane helix</keyword>
<evidence type="ECO:0000313" key="2">
    <source>
        <dbReference type="EMBL" id="MCA9385119.1"/>
    </source>
</evidence>
<reference evidence="2" key="1">
    <citation type="submission" date="2020-04" db="EMBL/GenBank/DDBJ databases">
        <authorList>
            <person name="Zhang T."/>
        </authorList>
    </citation>
    <scope>NUCLEOTIDE SEQUENCE</scope>
    <source>
        <strain evidence="2">HKST-UBA11</strain>
    </source>
</reference>
<feature type="transmembrane region" description="Helical" evidence="1">
    <location>
        <begin position="473"/>
        <end position="494"/>
    </location>
</feature>
<keyword evidence="1" id="KW-0472">Membrane</keyword>
<organism evidence="2 3">
    <name type="scientific">Candidatus Dojkabacteria bacterium</name>
    <dbReference type="NCBI Taxonomy" id="2099670"/>
    <lineage>
        <taxon>Bacteria</taxon>
        <taxon>Candidatus Dojkabacteria</taxon>
    </lineage>
</organism>
<feature type="transmembrane region" description="Helical" evidence="1">
    <location>
        <begin position="21"/>
        <end position="38"/>
    </location>
</feature>
<proteinExistence type="predicted"/>